<evidence type="ECO:0000313" key="3">
    <source>
        <dbReference type="EMBL" id="KNE64991.1"/>
    </source>
</evidence>
<dbReference type="AlphaFoldDB" id="A0A0L0SR70"/>
<dbReference type="GO" id="GO:0008897">
    <property type="term" value="F:holo-[acyl-carrier-protein] synthase activity"/>
    <property type="evidence" value="ECO:0007669"/>
    <property type="project" value="InterPro"/>
</dbReference>
<dbReference type="STRING" id="578462.A0A0L0SR70"/>
<dbReference type="OrthoDB" id="15433at2759"/>
<gene>
    <name evidence="3" type="ORF">AMAG_10660</name>
</gene>
<dbReference type="Proteomes" id="UP000054350">
    <property type="component" value="Unassembled WGS sequence"/>
</dbReference>
<dbReference type="HAMAP" id="MF_00101">
    <property type="entry name" value="AcpS"/>
    <property type="match status" value="1"/>
</dbReference>
<dbReference type="Pfam" id="PF01648">
    <property type="entry name" value="ACPS"/>
    <property type="match status" value="1"/>
</dbReference>
<name>A0A0L0SR70_ALLM3</name>
<evidence type="ECO:0000259" key="2">
    <source>
        <dbReference type="Pfam" id="PF01648"/>
    </source>
</evidence>
<dbReference type="EMBL" id="GG745346">
    <property type="protein sequence ID" value="KNE64991.1"/>
    <property type="molecule type" value="Genomic_DNA"/>
</dbReference>
<evidence type="ECO:0000313" key="4">
    <source>
        <dbReference type="Proteomes" id="UP000054350"/>
    </source>
</evidence>
<feature type="domain" description="4'-phosphopantetheinyl transferase" evidence="2">
    <location>
        <begin position="9"/>
        <end position="126"/>
    </location>
</feature>
<organism evidence="3 4">
    <name type="scientific">Allomyces macrogynus (strain ATCC 38327)</name>
    <name type="common">Allomyces javanicus var. macrogynus</name>
    <dbReference type="NCBI Taxonomy" id="578462"/>
    <lineage>
        <taxon>Eukaryota</taxon>
        <taxon>Fungi</taxon>
        <taxon>Fungi incertae sedis</taxon>
        <taxon>Blastocladiomycota</taxon>
        <taxon>Blastocladiomycetes</taxon>
        <taxon>Blastocladiales</taxon>
        <taxon>Blastocladiaceae</taxon>
        <taxon>Allomyces</taxon>
    </lineage>
</organism>
<dbReference type="GO" id="GO:0006633">
    <property type="term" value="P:fatty acid biosynthetic process"/>
    <property type="evidence" value="ECO:0007669"/>
    <property type="project" value="InterPro"/>
</dbReference>
<dbReference type="VEuPathDB" id="FungiDB:AMAG_10660"/>
<keyword evidence="4" id="KW-1185">Reference proteome</keyword>
<dbReference type="InterPro" id="IPR002582">
    <property type="entry name" value="ACPS"/>
</dbReference>
<keyword evidence="1" id="KW-0808">Transferase</keyword>
<accession>A0A0L0SR70</accession>
<dbReference type="SUPFAM" id="SSF56214">
    <property type="entry name" value="4'-phosphopantetheinyl transferase"/>
    <property type="match status" value="1"/>
</dbReference>
<dbReference type="InterPro" id="IPR008278">
    <property type="entry name" value="4-PPantetheinyl_Trfase_dom"/>
</dbReference>
<reference evidence="4" key="2">
    <citation type="submission" date="2009-11" db="EMBL/GenBank/DDBJ databases">
        <title>The Genome Sequence of Allomyces macrogynus strain ATCC 38327.</title>
        <authorList>
            <consortium name="The Broad Institute Genome Sequencing Platform"/>
            <person name="Russ C."/>
            <person name="Cuomo C."/>
            <person name="Shea T."/>
            <person name="Young S.K."/>
            <person name="Zeng Q."/>
            <person name="Koehrsen M."/>
            <person name="Haas B."/>
            <person name="Borodovsky M."/>
            <person name="Guigo R."/>
            <person name="Alvarado L."/>
            <person name="Berlin A."/>
            <person name="Borenstein D."/>
            <person name="Chen Z."/>
            <person name="Engels R."/>
            <person name="Freedman E."/>
            <person name="Gellesch M."/>
            <person name="Goldberg J."/>
            <person name="Griggs A."/>
            <person name="Gujja S."/>
            <person name="Heiman D."/>
            <person name="Hepburn T."/>
            <person name="Howarth C."/>
            <person name="Jen D."/>
            <person name="Larson L."/>
            <person name="Lewis B."/>
            <person name="Mehta T."/>
            <person name="Park D."/>
            <person name="Pearson M."/>
            <person name="Roberts A."/>
            <person name="Saif S."/>
            <person name="Shenoy N."/>
            <person name="Sisk P."/>
            <person name="Stolte C."/>
            <person name="Sykes S."/>
            <person name="Walk T."/>
            <person name="White J."/>
            <person name="Yandava C."/>
            <person name="Burger G."/>
            <person name="Gray M.W."/>
            <person name="Holland P.W.H."/>
            <person name="King N."/>
            <person name="Lang F.B.F."/>
            <person name="Roger A.J."/>
            <person name="Ruiz-Trillo I."/>
            <person name="Lander E."/>
            <person name="Nusbaum C."/>
        </authorList>
    </citation>
    <scope>NUCLEOTIDE SEQUENCE [LARGE SCALE GENOMIC DNA]</scope>
    <source>
        <strain evidence="4">ATCC 38327</strain>
    </source>
</reference>
<dbReference type="InterPro" id="IPR037143">
    <property type="entry name" value="4-PPantetheinyl_Trfase_dom_sf"/>
</dbReference>
<reference evidence="3 4" key="1">
    <citation type="submission" date="2009-11" db="EMBL/GenBank/DDBJ databases">
        <title>Annotation of Allomyces macrogynus ATCC 38327.</title>
        <authorList>
            <consortium name="The Broad Institute Genome Sequencing Platform"/>
            <person name="Russ C."/>
            <person name="Cuomo C."/>
            <person name="Burger G."/>
            <person name="Gray M.W."/>
            <person name="Holland P.W.H."/>
            <person name="King N."/>
            <person name="Lang F.B.F."/>
            <person name="Roger A.J."/>
            <person name="Ruiz-Trillo I."/>
            <person name="Young S.K."/>
            <person name="Zeng Q."/>
            <person name="Gargeya S."/>
            <person name="Fitzgerald M."/>
            <person name="Haas B."/>
            <person name="Abouelleil A."/>
            <person name="Alvarado L."/>
            <person name="Arachchi H.M."/>
            <person name="Berlin A."/>
            <person name="Chapman S.B."/>
            <person name="Gearin G."/>
            <person name="Goldberg J."/>
            <person name="Griggs A."/>
            <person name="Gujja S."/>
            <person name="Hansen M."/>
            <person name="Heiman D."/>
            <person name="Howarth C."/>
            <person name="Larimer J."/>
            <person name="Lui A."/>
            <person name="MacDonald P.J.P."/>
            <person name="McCowen C."/>
            <person name="Montmayeur A."/>
            <person name="Murphy C."/>
            <person name="Neiman D."/>
            <person name="Pearson M."/>
            <person name="Priest M."/>
            <person name="Roberts A."/>
            <person name="Saif S."/>
            <person name="Shea T."/>
            <person name="Sisk P."/>
            <person name="Stolte C."/>
            <person name="Sykes S."/>
            <person name="Wortman J."/>
            <person name="Nusbaum C."/>
            <person name="Birren B."/>
        </authorList>
    </citation>
    <scope>NUCLEOTIDE SEQUENCE [LARGE SCALE GENOMIC DNA]</scope>
    <source>
        <strain evidence="3 4">ATCC 38327</strain>
    </source>
</reference>
<dbReference type="OMA" id="HDGEYVF"/>
<protein>
    <recommendedName>
        <fullName evidence="2">4'-phosphopantetheinyl transferase domain-containing protein</fullName>
    </recommendedName>
</protein>
<proteinExistence type="inferred from homology"/>
<dbReference type="GO" id="GO:0000287">
    <property type="term" value="F:magnesium ion binding"/>
    <property type="evidence" value="ECO:0007669"/>
    <property type="project" value="InterPro"/>
</dbReference>
<evidence type="ECO:0000256" key="1">
    <source>
        <dbReference type="ARBA" id="ARBA00022679"/>
    </source>
</evidence>
<sequence length="181" mass="20093">MAARGILGIGVDLLDTRRLVQLADRRVVQGRVHRQNRFLRRVLTNEEHREFERLKLTRLQEGATIAARDISLSSGSLLADPVLLRFVALRWAAKEATYKACFPFAKLTWQNVSIAKRGAKPSIRFHDVPELDRLAPMAHLSVSHDGDHLVAMVVVEGALSMASEDAVEDTTVDSANTSLKS</sequence>
<dbReference type="Gene3D" id="3.90.470.20">
    <property type="entry name" value="4'-phosphopantetheinyl transferase domain"/>
    <property type="match status" value="1"/>
</dbReference>